<dbReference type="AlphaFoldDB" id="W4LTA4"/>
<gene>
    <name evidence="1" type="ORF">ETSY2_38085</name>
</gene>
<protein>
    <submittedName>
        <fullName evidence="1">Uncharacterized protein</fullName>
    </submittedName>
</protein>
<name>W4LTA4_9BACT</name>
<comment type="caution">
    <text evidence="1">The sequence shown here is derived from an EMBL/GenBank/DDBJ whole genome shotgun (WGS) entry which is preliminary data.</text>
</comment>
<dbReference type="HOGENOM" id="CLU_082366_1_0_7"/>
<organism evidence="1 2">
    <name type="scientific">Candidatus Entotheonella gemina</name>
    <dbReference type="NCBI Taxonomy" id="1429439"/>
    <lineage>
        <taxon>Bacteria</taxon>
        <taxon>Pseudomonadati</taxon>
        <taxon>Nitrospinota/Tectimicrobiota group</taxon>
        <taxon>Candidatus Tectimicrobiota</taxon>
        <taxon>Candidatus Entotheonellia</taxon>
        <taxon>Candidatus Entotheonellales</taxon>
        <taxon>Candidatus Entotheonellaceae</taxon>
        <taxon>Candidatus Entotheonella</taxon>
    </lineage>
</organism>
<sequence length="213" mass="23579">MKGAKGREKKTMTTPYEMYQQLIARVEAFGEAVRERYAAQLTCHAGCDHCCYQDFTVFPVEAHHLAQAVAALPPNERQRLQQRLQQADHALPMADTPQPCALLHEGRCSVYDGRPLICRIQGFPLFSAMIEHPDGSQRDCCPLNFSTMALPDIESAAIYNLDLVNQTLAAIHHLYIQATGEPDARVDLRQAVRDALAHLSIQAAASDEADAPL</sequence>
<evidence type="ECO:0000313" key="1">
    <source>
        <dbReference type="EMBL" id="ETX00941.1"/>
    </source>
</evidence>
<dbReference type="Pfam" id="PF03692">
    <property type="entry name" value="CxxCxxCC"/>
    <property type="match status" value="1"/>
</dbReference>
<dbReference type="EMBL" id="AZHX01001675">
    <property type="protein sequence ID" value="ETX00941.1"/>
    <property type="molecule type" value="Genomic_DNA"/>
</dbReference>
<evidence type="ECO:0000313" key="2">
    <source>
        <dbReference type="Proteomes" id="UP000019140"/>
    </source>
</evidence>
<reference evidence="1 2" key="1">
    <citation type="journal article" date="2014" name="Nature">
        <title>An environmental bacterial taxon with a large and distinct metabolic repertoire.</title>
        <authorList>
            <person name="Wilson M.C."/>
            <person name="Mori T."/>
            <person name="Ruckert C."/>
            <person name="Uria A.R."/>
            <person name="Helf M.J."/>
            <person name="Takada K."/>
            <person name="Gernert C."/>
            <person name="Steffens U.A."/>
            <person name="Heycke N."/>
            <person name="Schmitt S."/>
            <person name="Rinke C."/>
            <person name="Helfrich E.J."/>
            <person name="Brachmann A.O."/>
            <person name="Gurgui C."/>
            <person name="Wakimoto T."/>
            <person name="Kracht M."/>
            <person name="Crusemann M."/>
            <person name="Hentschel U."/>
            <person name="Abe I."/>
            <person name="Matsunaga S."/>
            <person name="Kalinowski J."/>
            <person name="Takeyama H."/>
            <person name="Piel J."/>
        </authorList>
    </citation>
    <scope>NUCLEOTIDE SEQUENCE [LARGE SCALE GENOMIC DNA]</scope>
    <source>
        <strain evidence="2">TSY2</strain>
    </source>
</reference>
<dbReference type="Proteomes" id="UP000019140">
    <property type="component" value="Unassembled WGS sequence"/>
</dbReference>
<accession>W4LTA4</accession>
<dbReference type="InterPro" id="IPR005358">
    <property type="entry name" value="Puta_zinc/iron-chelating_dom"/>
</dbReference>
<proteinExistence type="predicted"/>
<keyword evidence="2" id="KW-1185">Reference proteome</keyword>